<dbReference type="PANTHER" id="PTHR47338">
    <property type="entry name" value="ZN(II)2CYS6 TRANSCRIPTION FACTOR (EUROFUNG)-RELATED"/>
    <property type="match status" value="1"/>
</dbReference>
<keyword evidence="7" id="KW-1185">Reference proteome</keyword>
<dbReference type="AlphaFoldDB" id="A0AAJ0FLT0"/>
<dbReference type="GeneID" id="85314696"/>
<evidence type="ECO:0008006" key="8">
    <source>
        <dbReference type="Google" id="ProtNLM"/>
    </source>
</evidence>
<dbReference type="Proteomes" id="UP001244011">
    <property type="component" value="Unassembled WGS sequence"/>
</dbReference>
<evidence type="ECO:0000256" key="2">
    <source>
        <dbReference type="ARBA" id="ARBA00022723"/>
    </source>
</evidence>
<dbReference type="CDD" id="cd12148">
    <property type="entry name" value="fungal_TF_MHR"/>
    <property type="match status" value="1"/>
</dbReference>
<dbReference type="GO" id="GO:0005634">
    <property type="term" value="C:nucleus"/>
    <property type="evidence" value="ECO:0007669"/>
    <property type="project" value="UniProtKB-SubCell"/>
</dbReference>
<protein>
    <recommendedName>
        <fullName evidence="8">Transcription factor domain-containing protein</fullName>
    </recommendedName>
</protein>
<dbReference type="RefSeq" id="XP_060283237.1">
    <property type="nucleotide sequence ID" value="XM_060431509.1"/>
</dbReference>
<evidence type="ECO:0000313" key="6">
    <source>
        <dbReference type="EMBL" id="KAK1767024.1"/>
    </source>
</evidence>
<dbReference type="PANTHER" id="PTHR47338:SF20">
    <property type="entry name" value="ZN(II)2CYS6 TRANSCRIPTION FACTOR (EUROFUNG)"/>
    <property type="match status" value="1"/>
</dbReference>
<proteinExistence type="predicted"/>
<evidence type="ECO:0000313" key="7">
    <source>
        <dbReference type="Proteomes" id="UP001244011"/>
    </source>
</evidence>
<name>A0AAJ0FLT0_9PEZI</name>
<keyword evidence="5" id="KW-0539">Nucleus</keyword>
<dbReference type="GO" id="GO:0000981">
    <property type="term" value="F:DNA-binding transcription factor activity, RNA polymerase II-specific"/>
    <property type="evidence" value="ECO:0007669"/>
    <property type="project" value="InterPro"/>
</dbReference>
<sequence>MPEASRGKPRPQPATLRPSYNVSNFVRGTVTNAGVDSSEVVKSLFELQEEEKAMRQGSSFLWKMHIICQHEDDPPLGGSSSVSGHASFESLVTRFTSPSPMLGMDPILESLLGQQGGSCWSTTLSPSLFTSLDSGESVHSFMFRSLSEMVGQRSNVEQVISFYFGSVNTWFTIVERATFEPQVEEMWATPSAETALLVICMLLIVRTPYENTAPAMDDCLYLSAKAAFALVQSRVPLSTSLLQSKLLIALYEYSHSMPQQAYISLGTCVQMSKAFGWFNKNYWSEKRQQLLPAELKLSSIQCWAVVYVDCYPDQKYPLSVDELDFSIPLPQAFDQYLSGAAALGFQARQGELADAHIDRIEDIIWPEANSAWYLSTFLHEVQGPTTLTPVDRNNLTDAVTAHTLNIMGVRWRFGNRSAAINANFITLMKIDQPYLIAGGPASQTLSGTDNRPVKTINSVISSVYNISQSLNSSSTFQQLGSVPPTGAFCMYYASMLLISHGNNTLQDSGWLQKIESFQQSLRIYSRRWRIAAKYVDSIDLAIATRLGQFKS</sequence>
<evidence type="ECO:0000256" key="3">
    <source>
        <dbReference type="ARBA" id="ARBA00023015"/>
    </source>
</evidence>
<dbReference type="EMBL" id="MU839009">
    <property type="protein sequence ID" value="KAK1767024.1"/>
    <property type="molecule type" value="Genomic_DNA"/>
</dbReference>
<keyword evidence="2" id="KW-0479">Metal-binding</keyword>
<evidence type="ECO:0000256" key="5">
    <source>
        <dbReference type="ARBA" id="ARBA00023242"/>
    </source>
</evidence>
<comment type="subcellular location">
    <subcellularLocation>
        <location evidence="1">Nucleus</location>
    </subcellularLocation>
</comment>
<evidence type="ECO:0000256" key="1">
    <source>
        <dbReference type="ARBA" id="ARBA00004123"/>
    </source>
</evidence>
<keyword evidence="3" id="KW-0805">Transcription regulation</keyword>
<dbReference type="InterPro" id="IPR050815">
    <property type="entry name" value="TF_fung"/>
</dbReference>
<keyword evidence="4" id="KW-0804">Transcription</keyword>
<comment type="caution">
    <text evidence="6">The sequence shown here is derived from an EMBL/GenBank/DDBJ whole genome shotgun (WGS) entry which is preliminary data.</text>
</comment>
<dbReference type="GO" id="GO:0046872">
    <property type="term" value="F:metal ion binding"/>
    <property type="evidence" value="ECO:0007669"/>
    <property type="project" value="UniProtKB-KW"/>
</dbReference>
<reference evidence="6" key="1">
    <citation type="submission" date="2023-06" db="EMBL/GenBank/DDBJ databases">
        <title>Genome-scale phylogeny and comparative genomics of the fungal order Sordariales.</title>
        <authorList>
            <consortium name="Lawrence Berkeley National Laboratory"/>
            <person name="Hensen N."/>
            <person name="Bonometti L."/>
            <person name="Westerberg I."/>
            <person name="Brannstrom I.O."/>
            <person name="Guillou S."/>
            <person name="Cros-Aarteil S."/>
            <person name="Calhoun S."/>
            <person name="Haridas S."/>
            <person name="Kuo A."/>
            <person name="Mondo S."/>
            <person name="Pangilinan J."/>
            <person name="Riley R."/>
            <person name="Labutti K."/>
            <person name="Andreopoulos B."/>
            <person name="Lipzen A."/>
            <person name="Chen C."/>
            <person name="Yanf M."/>
            <person name="Daum C."/>
            <person name="Ng V."/>
            <person name="Clum A."/>
            <person name="Steindorff A."/>
            <person name="Ohm R."/>
            <person name="Martin F."/>
            <person name="Silar P."/>
            <person name="Natvig D."/>
            <person name="Lalanne C."/>
            <person name="Gautier V."/>
            <person name="Ament-Velasquez S.L."/>
            <person name="Kruys A."/>
            <person name="Hutchinson M.I."/>
            <person name="Powell A.J."/>
            <person name="Barry K."/>
            <person name="Miller A.N."/>
            <person name="Grigoriev I.V."/>
            <person name="Debuchy R."/>
            <person name="Gladieux P."/>
            <person name="Thoren M.H."/>
            <person name="Johannesson H."/>
        </authorList>
    </citation>
    <scope>NUCLEOTIDE SEQUENCE</scope>
    <source>
        <strain evidence="6">8032-3</strain>
    </source>
</reference>
<gene>
    <name evidence="6" type="ORF">QBC33DRAFT_587239</name>
</gene>
<organism evidence="6 7">
    <name type="scientific">Phialemonium atrogriseum</name>
    <dbReference type="NCBI Taxonomy" id="1093897"/>
    <lineage>
        <taxon>Eukaryota</taxon>
        <taxon>Fungi</taxon>
        <taxon>Dikarya</taxon>
        <taxon>Ascomycota</taxon>
        <taxon>Pezizomycotina</taxon>
        <taxon>Sordariomycetes</taxon>
        <taxon>Sordariomycetidae</taxon>
        <taxon>Cephalothecales</taxon>
        <taxon>Cephalothecaceae</taxon>
        <taxon>Phialemonium</taxon>
    </lineage>
</organism>
<accession>A0AAJ0FLT0</accession>
<evidence type="ECO:0000256" key="4">
    <source>
        <dbReference type="ARBA" id="ARBA00023163"/>
    </source>
</evidence>